<proteinExistence type="predicted"/>
<dbReference type="AlphaFoldDB" id="A0AAW0INW7"/>
<gene>
    <name evidence="1" type="ORF">CFP56_001048</name>
</gene>
<reference evidence="1 2" key="1">
    <citation type="journal article" date="2018" name="Sci. Data">
        <title>The draft genome sequence of cork oak.</title>
        <authorList>
            <person name="Ramos A.M."/>
            <person name="Usie A."/>
            <person name="Barbosa P."/>
            <person name="Barros P.M."/>
            <person name="Capote T."/>
            <person name="Chaves I."/>
            <person name="Simoes F."/>
            <person name="Abreu I."/>
            <person name="Carrasquinho I."/>
            <person name="Faro C."/>
            <person name="Guimaraes J.B."/>
            <person name="Mendonca D."/>
            <person name="Nobrega F."/>
            <person name="Rodrigues L."/>
            <person name="Saibo N.J.M."/>
            <person name="Varela M.C."/>
            <person name="Egas C."/>
            <person name="Matos J."/>
            <person name="Miguel C.M."/>
            <person name="Oliveira M.M."/>
            <person name="Ricardo C.P."/>
            <person name="Goncalves S."/>
        </authorList>
    </citation>
    <scope>NUCLEOTIDE SEQUENCE [LARGE SCALE GENOMIC DNA]</scope>
    <source>
        <strain evidence="2">cv. HL8</strain>
    </source>
</reference>
<comment type="caution">
    <text evidence="1">The sequence shown here is derived from an EMBL/GenBank/DDBJ whole genome shotgun (WGS) entry which is preliminary data.</text>
</comment>
<name>A0AAW0INW7_QUESU</name>
<dbReference type="PANTHER" id="PTHR44843:SF14">
    <property type="entry name" value="METHYLTRANSFERASE TYPE 11 DOMAIN-CONTAINING PROTEIN"/>
    <property type="match status" value="1"/>
</dbReference>
<dbReference type="EMBL" id="PKMF04000974">
    <property type="protein sequence ID" value="KAK7815897.1"/>
    <property type="molecule type" value="Genomic_DNA"/>
</dbReference>
<dbReference type="PANTHER" id="PTHR44843">
    <property type="entry name" value="METHYLTRANSFERASE"/>
    <property type="match status" value="1"/>
</dbReference>
<accession>A0AAW0INW7</accession>
<organism evidence="1 2">
    <name type="scientific">Quercus suber</name>
    <name type="common">Cork oak</name>
    <dbReference type="NCBI Taxonomy" id="58331"/>
    <lineage>
        <taxon>Eukaryota</taxon>
        <taxon>Viridiplantae</taxon>
        <taxon>Streptophyta</taxon>
        <taxon>Embryophyta</taxon>
        <taxon>Tracheophyta</taxon>
        <taxon>Spermatophyta</taxon>
        <taxon>Magnoliopsida</taxon>
        <taxon>eudicotyledons</taxon>
        <taxon>Gunneridae</taxon>
        <taxon>Pentapetalae</taxon>
        <taxon>rosids</taxon>
        <taxon>fabids</taxon>
        <taxon>Fagales</taxon>
        <taxon>Fagaceae</taxon>
        <taxon>Quercus</taxon>
    </lineage>
</organism>
<evidence type="ECO:0000313" key="1">
    <source>
        <dbReference type="EMBL" id="KAK7815897.1"/>
    </source>
</evidence>
<dbReference type="Proteomes" id="UP000237347">
    <property type="component" value="Unassembled WGS sequence"/>
</dbReference>
<protein>
    <submittedName>
        <fullName evidence="1">Uncharacterized protein</fullName>
    </submittedName>
</protein>
<keyword evidence="2" id="KW-1185">Reference proteome</keyword>
<evidence type="ECO:0000313" key="2">
    <source>
        <dbReference type="Proteomes" id="UP000237347"/>
    </source>
</evidence>
<sequence>MIIFGKAHRQPFDDNVFDFEFSGIDCQDRSNWLTFKPGGFLFVLANTKDLYNLYSFLKLFNSSFRLISSCEIDSVDSSEIRQIVM</sequence>